<feature type="transmembrane region" description="Helical" evidence="1">
    <location>
        <begin position="20"/>
        <end position="40"/>
    </location>
</feature>
<organism evidence="3 4">
    <name type="scientific">Rhynchospora breviuscula</name>
    <dbReference type="NCBI Taxonomy" id="2022672"/>
    <lineage>
        <taxon>Eukaryota</taxon>
        <taxon>Viridiplantae</taxon>
        <taxon>Streptophyta</taxon>
        <taxon>Embryophyta</taxon>
        <taxon>Tracheophyta</taxon>
        <taxon>Spermatophyta</taxon>
        <taxon>Magnoliopsida</taxon>
        <taxon>Liliopsida</taxon>
        <taxon>Poales</taxon>
        <taxon>Cyperaceae</taxon>
        <taxon>Cyperoideae</taxon>
        <taxon>Rhynchosporeae</taxon>
        <taxon>Rhynchospora</taxon>
    </lineage>
</organism>
<evidence type="ECO:0000256" key="1">
    <source>
        <dbReference type="SAM" id="Phobius"/>
    </source>
</evidence>
<gene>
    <name evidence="3" type="ORF">LUZ63_007330</name>
</gene>
<evidence type="ECO:0000259" key="2">
    <source>
        <dbReference type="Pfam" id="PF13968"/>
    </source>
</evidence>
<dbReference type="Pfam" id="PF13968">
    <property type="entry name" value="DUF4220"/>
    <property type="match status" value="1"/>
</dbReference>
<feature type="transmembrane region" description="Helical" evidence="1">
    <location>
        <begin position="323"/>
        <end position="352"/>
    </location>
</feature>
<dbReference type="Proteomes" id="UP001151287">
    <property type="component" value="Unassembled WGS sequence"/>
</dbReference>
<feature type="transmembrane region" description="Helical" evidence="1">
    <location>
        <begin position="372"/>
        <end position="396"/>
    </location>
</feature>
<reference evidence="3" key="1">
    <citation type="journal article" date="2022" name="Cell">
        <title>Repeat-based holocentromeres influence genome architecture and karyotype evolution.</title>
        <authorList>
            <person name="Hofstatter P.G."/>
            <person name="Thangavel G."/>
            <person name="Lux T."/>
            <person name="Neumann P."/>
            <person name="Vondrak T."/>
            <person name="Novak P."/>
            <person name="Zhang M."/>
            <person name="Costa L."/>
            <person name="Castellani M."/>
            <person name="Scott A."/>
            <person name="Toegelov H."/>
            <person name="Fuchs J."/>
            <person name="Mata-Sucre Y."/>
            <person name="Dias Y."/>
            <person name="Vanzela A.L.L."/>
            <person name="Huettel B."/>
            <person name="Almeida C.C.S."/>
            <person name="Simkova H."/>
            <person name="Souza G."/>
            <person name="Pedrosa-Harand A."/>
            <person name="Macas J."/>
            <person name="Mayer K.F.X."/>
            <person name="Houben A."/>
            <person name="Marques A."/>
        </authorList>
    </citation>
    <scope>NUCLEOTIDE SEQUENCE</scope>
    <source>
        <strain evidence="3">RhyBre1mFocal</strain>
    </source>
</reference>
<dbReference type="InterPro" id="IPR025315">
    <property type="entry name" value="DUF4220"/>
</dbReference>
<keyword evidence="1" id="KW-1133">Transmembrane helix</keyword>
<keyword evidence="1" id="KW-0472">Membrane</keyword>
<comment type="caution">
    <text evidence="3">The sequence shown here is derived from an EMBL/GenBank/DDBJ whole genome shotgun (WGS) entry which is preliminary data.</text>
</comment>
<name>A0A9Q0HUZ5_9POAL</name>
<proteinExistence type="predicted"/>
<accession>A0A9Q0HUZ5</accession>
<feature type="transmembrane region" description="Helical" evidence="1">
    <location>
        <begin position="60"/>
        <end position="79"/>
    </location>
</feature>
<feature type="transmembrane region" description="Helical" evidence="1">
    <location>
        <begin position="144"/>
        <end position="162"/>
    </location>
</feature>
<dbReference type="AlphaFoldDB" id="A0A9Q0HUZ5"/>
<evidence type="ECO:0000313" key="4">
    <source>
        <dbReference type="Proteomes" id="UP001151287"/>
    </source>
</evidence>
<dbReference type="EMBL" id="JAMQYH010000002">
    <property type="protein sequence ID" value="KAJ1698818.1"/>
    <property type="molecule type" value="Genomic_DNA"/>
</dbReference>
<dbReference type="OrthoDB" id="672171at2759"/>
<dbReference type="PANTHER" id="PTHR31325">
    <property type="entry name" value="OS01G0798800 PROTEIN-RELATED"/>
    <property type="match status" value="1"/>
</dbReference>
<sequence>MADQPAQPPPDGTLNEDVDKIIIASYTCTAAFILSVTFFIQVTRFRLWHSSWILEKIPQVVDHPVTSLIGICAASFSVVPYRNDLYWIWLTVLLIAYDNVLTVSTAGSTLGTSDLLREYITLFNGVYLGIFINKNNDGEEYHVPLLVLWLFTLIKFTARLVCHKIMKRTYGLNNSKLIADYMKIEHKLTKSNEVIDPTNMKGYKYLVMGEGKINAKITGSNYTPEIELPAGVVTLEKVWSCNEQLLDPSMDEDNRIRDVCLSFAFFKLLKRQFYGYPAAEAQQEKTRQLVFDGLLSRDNDSVYRVIAMEIGFIRDLLYTRYPVIFAFGFPVFQVILLTGMLGVSLWISVMAFNRREDPQNSYLRKHHYNIDYTITNALLIVIMVMEAFETLTYVFSDWTKVLLICRHVRGRVLHHNHFNKVTYLFYICI</sequence>
<evidence type="ECO:0000313" key="3">
    <source>
        <dbReference type="EMBL" id="KAJ1698818.1"/>
    </source>
</evidence>
<feature type="transmembrane region" description="Helical" evidence="1">
    <location>
        <begin position="85"/>
        <end position="103"/>
    </location>
</feature>
<feature type="domain" description="DUF4220" evidence="2">
    <location>
        <begin position="78"/>
        <end position="408"/>
    </location>
</feature>
<keyword evidence="1" id="KW-0812">Transmembrane</keyword>
<protein>
    <recommendedName>
        <fullName evidence="2">DUF4220 domain-containing protein</fullName>
    </recommendedName>
</protein>
<keyword evidence="4" id="KW-1185">Reference proteome</keyword>